<dbReference type="EMBL" id="JAIWYP010000007">
    <property type="protein sequence ID" value="KAH3798385.1"/>
    <property type="molecule type" value="Genomic_DNA"/>
</dbReference>
<name>A0A9D4FGM7_DREPO</name>
<comment type="caution">
    <text evidence="2">The sequence shown here is derived from an EMBL/GenBank/DDBJ whole genome shotgun (WGS) entry which is preliminary data.</text>
</comment>
<accession>A0A9D4FGM7</accession>
<organism evidence="2 3">
    <name type="scientific">Dreissena polymorpha</name>
    <name type="common">Zebra mussel</name>
    <name type="synonym">Mytilus polymorpha</name>
    <dbReference type="NCBI Taxonomy" id="45954"/>
    <lineage>
        <taxon>Eukaryota</taxon>
        <taxon>Metazoa</taxon>
        <taxon>Spiralia</taxon>
        <taxon>Lophotrochozoa</taxon>
        <taxon>Mollusca</taxon>
        <taxon>Bivalvia</taxon>
        <taxon>Autobranchia</taxon>
        <taxon>Heteroconchia</taxon>
        <taxon>Euheterodonta</taxon>
        <taxon>Imparidentia</taxon>
        <taxon>Neoheterodontei</taxon>
        <taxon>Myida</taxon>
        <taxon>Dreissenoidea</taxon>
        <taxon>Dreissenidae</taxon>
        <taxon>Dreissena</taxon>
    </lineage>
</organism>
<feature type="signal peptide" evidence="1">
    <location>
        <begin position="1"/>
        <end position="26"/>
    </location>
</feature>
<feature type="chain" id="PRO_5039291606" evidence="1">
    <location>
        <begin position="27"/>
        <end position="53"/>
    </location>
</feature>
<evidence type="ECO:0000313" key="2">
    <source>
        <dbReference type="EMBL" id="KAH3798385.1"/>
    </source>
</evidence>
<gene>
    <name evidence="2" type="ORF">DPMN_151984</name>
</gene>
<evidence type="ECO:0000313" key="3">
    <source>
        <dbReference type="Proteomes" id="UP000828390"/>
    </source>
</evidence>
<sequence length="53" mass="5912">MMAPLCPKEFLAVILVLAFNSHPVEPHVKDHREHCISAALCPPYCSLLFLIVP</sequence>
<dbReference type="Proteomes" id="UP000828390">
    <property type="component" value="Unassembled WGS sequence"/>
</dbReference>
<proteinExistence type="predicted"/>
<keyword evidence="3" id="KW-1185">Reference proteome</keyword>
<reference evidence="2" key="1">
    <citation type="journal article" date="2019" name="bioRxiv">
        <title>The Genome of the Zebra Mussel, Dreissena polymorpha: A Resource for Invasive Species Research.</title>
        <authorList>
            <person name="McCartney M.A."/>
            <person name="Auch B."/>
            <person name="Kono T."/>
            <person name="Mallez S."/>
            <person name="Zhang Y."/>
            <person name="Obille A."/>
            <person name="Becker A."/>
            <person name="Abrahante J.E."/>
            <person name="Garbe J."/>
            <person name="Badalamenti J.P."/>
            <person name="Herman A."/>
            <person name="Mangelson H."/>
            <person name="Liachko I."/>
            <person name="Sullivan S."/>
            <person name="Sone E.D."/>
            <person name="Koren S."/>
            <person name="Silverstein K.A.T."/>
            <person name="Beckman K.B."/>
            <person name="Gohl D.M."/>
        </authorList>
    </citation>
    <scope>NUCLEOTIDE SEQUENCE</scope>
    <source>
        <strain evidence="2">Duluth1</strain>
        <tissue evidence="2">Whole animal</tissue>
    </source>
</reference>
<reference evidence="2" key="2">
    <citation type="submission" date="2020-11" db="EMBL/GenBank/DDBJ databases">
        <authorList>
            <person name="McCartney M.A."/>
            <person name="Auch B."/>
            <person name="Kono T."/>
            <person name="Mallez S."/>
            <person name="Becker A."/>
            <person name="Gohl D.M."/>
            <person name="Silverstein K.A.T."/>
            <person name="Koren S."/>
            <person name="Bechman K.B."/>
            <person name="Herman A."/>
            <person name="Abrahante J.E."/>
            <person name="Garbe J."/>
        </authorList>
    </citation>
    <scope>NUCLEOTIDE SEQUENCE</scope>
    <source>
        <strain evidence="2">Duluth1</strain>
        <tissue evidence="2">Whole animal</tissue>
    </source>
</reference>
<dbReference type="AlphaFoldDB" id="A0A9D4FGM7"/>
<keyword evidence="1" id="KW-0732">Signal</keyword>
<evidence type="ECO:0000256" key="1">
    <source>
        <dbReference type="SAM" id="SignalP"/>
    </source>
</evidence>
<protein>
    <submittedName>
        <fullName evidence="2">Uncharacterized protein</fullName>
    </submittedName>
</protein>